<evidence type="ECO:0000313" key="2">
    <source>
        <dbReference type="Proteomes" id="UP000706151"/>
    </source>
</evidence>
<proteinExistence type="predicted"/>
<comment type="caution">
    <text evidence="1">The sequence shown here is derived from an EMBL/GenBank/DDBJ whole genome shotgun (WGS) entry which is preliminary data.</text>
</comment>
<sequence>MPWMETISLGVLLLVAWFWFDSFQARAAGMAAARAACAAEDLLLLDDTVALGTLRPARDDEGRLRLQRVYRFEYSDTGDNRRDGQVMLLGSELLMVNLGQAQRSRLRLVASDHRDQHQQLPPGPL</sequence>
<dbReference type="InterPro" id="IPR021732">
    <property type="entry name" value="DUF3301"/>
</dbReference>
<dbReference type="Pfam" id="PF11743">
    <property type="entry name" value="DUF3301"/>
    <property type="match status" value="1"/>
</dbReference>
<dbReference type="EMBL" id="JADJOT010000012">
    <property type="protein sequence ID" value="MBK7956371.1"/>
    <property type="molecule type" value="Genomic_DNA"/>
</dbReference>
<evidence type="ECO:0000313" key="1">
    <source>
        <dbReference type="EMBL" id="MBK7956371.1"/>
    </source>
</evidence>
<accession>A0A935TD30</accession>
<dbReference type="AlphaFoldDB" id="A0A935TD30"/>
<gene>
    <name evidence="1" type="ORF">IPK02_21860</name>
</gene>
<protein>
    <submittedName>
        <fullName evidence="1">DUF3301 domain-containing protein</fullName>
    </submittedName>
</protein>
<organism evidence="1 2">
    <name type="scientific">Candidatus Accumulibacter affinis</name>
    <dbReference type="NCBI Taxonomy" id="2954384"/>
    <lineage>
        <taxon>Bacteria</taxon>
        <taxon>Pseudomonadati</taxon>
        <taxon>Pseudomonadota</taxon>
        <taxon>Betaproteobacteria</taxon>
        <taxon>Candidatus Accumulibacter</taxon>
    </lineage>
</organism>
<name>A0A935TD30_9PROT</name>
<reference evidence="1 2" key="1">
    <citation type="submission" date="2020-10" db="EMBL/GenBank/DDBJ databases">
        <title>Connecting structure to function with the recovery of over 1000 high-quality activated sludge metagenome-assembled genomes encoding full-length rRNA genes using long-read sequencing.</title>
        <authorList>
            <person name="Singleton C.M."/>
            <person name="Petriglieri F."/>
            <person name="Kristensen J.M."/>
            <person name="Kirkegaard R.H."/>
            <person name="Michaelsen T.Y."/>
            <person name="Andersen M.H."/>
            <person name="Karst S.M."/>
            <person name="Dueholm M.S."/>
            <person name="Nielsen P.H."/>
            <person name="Albertsen M."/>
        </authorList>
    </citation>
    <scope>NUCLEOTIDE SEQUENCE [LARGE SCALE GENOMIC DNA]</scope>
    <source>
        <strain evidence="1">Fred_18-Q3-R57-64_BAT3C.720</strain>
    </source>
</reference>
<dbReference type="Proteomes" id="UP000706151">
    <property type="component" value="Unassembled WGS sequence"/>
</dbReference>